<gene>
    <name evidence="1" type="ORF">COO91_05679</name>
</gene>
<evidence type="ECO:0000313" key="1">
    <source>
        <dbReference type="EMBL" id="AUB39681.1"/>
    </source>
</evidence>
<dbReference type="EMBL" id="CP024785">
    <property type="protein sequence ID" value="AUB39681.1"/>
    <property type="molecule type" value="Genomic_DNA"/>
</dbReference>
<accession>A0A2K8SW41</accession>
<organism evidence="1 2">
    <name type="scientific">Nostoc flagelliforme CCNUN1</name>
    <dbReference type="NCBI Taxonomy" id="2038116"/>
    <lineage>
        <taxon>Bacteria</taxon>
        <taxon>Bacillati</taxon>
        <taxon>Cyanobacteriota</taxon>
        <taxon>Cyanophyceae</taxon>
        <taxon>Nostocales</taxon>
        <taxon>Nostocaceae</taxon>
        <taxon>Nostoc</taxon>
    </lineage>
</organism>
<evidence type="ECO:0000313" key="2">
    <source>
        <dbReference type="Proteomes" id="UP000232003"/>
    </source>
</evidence>
<dbReference type="KEGG" id="nfl:COO91_05679"/>
<dbReference type="RefSeq" id="WP_157816602.1">
    <property type="nucleotide sequence ID" value="NZ_CAWNNC010000001.1"/>
</dbReference>
<sequence>MRSPQQVINGSNQDGKQAISNSAAICNRLLQRGSCAAIAYHRAND</sequence>
<proteinExistence type="predicted"/>
<reference evidence="1 2" key="1">
    <citation type="submission" date="2017-11" db="EMBL/GenBank/DDBJ databases">
        <title>Complete genome of a free-living desiccation-tolerant cyanobacterium and its photosynthetic adaptation to extreme terrestrial habitat.</title>
        <authorList>
            <person name="Shang J."/>
        </authorList>
    </citation>
    <scope>NUCLEOTIDE SEQUENCE [LARGE SCALE GENOMIC DNA]</scope>
    <source>
        <strain evidence="1 2">CCNUN1</strain>
    </source>
</reference>
<keyword evidence="2" id="KW-1185">Reference proteome</keyword>
<dbReference type="AlphaFoldDB" id="A0A2K8SW41"/>
<dbReference type="Proteomes" id="UP000232003">
    <property type="component" value="Chromosome"/>
</dbReference>
<name>A0A2K8SW41_9NOSO</name>
<protein>
    <submittedName>
        <fullName evidence="1">Uncharacterized protein</fullName>
    </submittedName>
</protein>